<comment type="pathway">
    <text evidence="2">Cell wall biogenesis; peptidoglycan biosynthesis.</text>
</comment>
<dbReference type="GO" id="GO:0009252">
    <property type="term" value="P:peptidoglycan biosynthetic process"/>
    <property type="evidence" value="ECO:0007669"/>
    <property type="project" value="UniProtKB-UniPathway"/>
</dbReference>
<feature type="active site" evidence="13">
    <location>
        <position position="113"/>
    </location>
</feature>
<keyword evidence="9" id="KW-0133">Cell shape</keyword>
<protein>
    <recommendedName>
        <fullName evidence="4">serine-type D-Ala-D-Ala carboxypeptidase</fullName>
        <ecNumber evidence="4">3.4.16.4</ecNumber>
    </recommendedName>
</protein>
<evidence type="ECO:0000256" key="9">
    <source>
        <dbReference type="ARBA" id="ARBA00022960"/>
    </source>
</evidence>
<dbReference type="STRING" id="282199.GCA_001049735_00833"/>
<dbReference type="Gene3D" id="2.60.410.10">
    <property type="entry name" value="D-Ala-D-Ala carboxypeptidase, C-terminal domain"/>
    <property type="match status" value="1"/>
</dbReference>
<accession>A0A0U1NJB7</accession>
<dbReference type="InterPro" id="IPR012907">
    <property type="entry name" value="Peptidase_S11_C"/>
</dbReference>
<keyword evidence="19" id="KW-1185">Reference proteome</keyword>
<organism evidence="18 19">
    <name type="scientific">Nereida ignava</name>
    <dbReference type="NCBI Taxonomy" id="282199"/>
    <lineage>
        <taxon>Bacteria</taxon>
        <taxon>Pseudomonadati</taxon>
        <taxon>Pseudomonadota</taxon>
        <taxon>Alphaproteobacteria</taxon>
        <taxon>Rhodobacterales</taxon>
        <taxon>Roseobacteraceae</taxon>
        <taxon>Nereida</taxon>
    </lineage>
</organism>
<dbReference type="InterPro" id="IPR037167">
    <property type="entry name" value="Peptidase_S11_C_sf"/>
</dbReference>
<evidence type="ECO:0000256" key="14">
    <source>
        <dbReference type="PIRSR" id="PIRSR618044-2"/>
    </source>
</evidence>
<feature type="active site" description="Acyl-ester intermediate" evidence="13">
    <location>
        <position position="53"/>
    </location>
</feature>
<feature type="binding site" evidence="14">
    <location>
        <position position="220"/>
    </location>
    <ligand>
        <name>substrate</name>
    </ligand>
</feature>
<comment type="function">
    <text evidence="1">Removes C-terminal D-alanyl residues from sugar-peptide cell wall precursors.</text>
</comment>
<feature type="domain" description="Peptidase S11 D-Ala-D-Ala carboxypeptidase A C-terminal" evidence="17">
    <location>
        <begin position="270"/>
        <end position="360"/>
    </location>
</feature>
<evidence type="ECO:0000256" key="12">
    <source>
        <dbReference type="ARBA" id="ARBA00034000"/>
    </source>
</evidence>
<dbReference type="Pfam" id="PF07943">
    <property type="entry name" value="PBP5_C"/>
    <property type="match status" value="1"/>
</dbReference>
<keyword evidence="11" id="KW-0961">Cell wall biogenesis/degradation</keyword>
<dbReference type="PRINTS" id="PR00725">
    <property type="entry name" value="DADACBPTASE1"/>
</dbReference>
<dbReference type="Proteomes" id="UP000048949">
    <property type="component" value="Unassembled WGS sequence"/>
</dbReference>
<gene>
    <name evidence="18" type="primary">dacC_1</name>
    <name evidence="18" type="ORF">NIG5292_00833</name>
</gene>
<dbReference type="Gene3D" id="3.40.710.10">
    <property type="entry name" value="DD-peptidase/beta-lactamase superfamily"/>
    <property type="match status" value="1"/>
</dbReference>
<evidence type="ECO:0000256" key="11">
    <source>
        <dbReference type="ARBA" id="ARBA00023316"/>
    </source>
</evidence>
<keyword evidence="8 18" id="KW-0378">Hydrolase</keyword>
<evidence type="ECO:0000256" key="2">
    <source>
        <dbReference type="ARBA" id="ARBA00004752"/>
    </source>
</evidence>
<evidence type="ECO:0000313" key="18">
    <source>
        <dbReference type="EMBL" id="CRK74795.1"/>
    </source>
</evidence>
<dbReference type="AlphaFoldDB" id="A0A0U1NJB7"/>
<dbReference type="OrthoDB" id="9795979at2"/>
<evidence type="ECO:0000256" key="5">
    <source>
        <dbReference type="ARBA" id="ARBA00022645"/>
    </source>
</evidence>
<dbReference type="InterPro" id="IPR018044">
    <property type="entry name" value="Peptidase_S11"/>
</dbReference>
<dbReference type="GO" id="GO:0008360">
    <property type="term" value="P:regulation of cell shape"/>
    <property type="evidence" value="ECO:0007669"/>
    <property type="project" value="UniProtKB-KW"/>
</dbReference>
<keyword evidence="10" id="KW-0573">Peptidoglycan synthesis</keyword>
<dbReference type="UniPathway" id="UPA00219"/>
<dbReference type="GO" id="GO:0009002">
    <property type="term" value="F:serine-type D-Ala-D-Ala carboxypeptidase activity"/>
    <property type="evidence" value="ECO:0007669"/>
    <property type="project" value="UniProtKB-EC"/>
</dbReference>
<dbReference type="PANTHER" id="PTHR21581">
    <property type="entry name" value="D-ALANYL-D-ALANINE CARBOXYPEPTIDASE"/>
    <property type="match status" value="1"/>
</dbReference>
<evidence type="ECO:0000256" key="15">
    <source>
        <dbReference type="RuleBase" id="RU004016"/>
    </source>
</evidence>
<dbReference type="InterPro" id="IPR015956">
    <property type="entry name" value="Peniciliin-bd_prot_C_sf"/>
</dbReference>
<evidence type="ECO:0000256" key="10">
    <source>
        <dbReference type="ARBA" id="ARBA00022984"/>
    </source>
</evidence>
<sequence>MTHRLLIVLAFLILPLSAAHSFETRATAAYVIDQTTGTVLLAKNASKPLPPASMSKLMTLYMAFEAVEDGRLNMDEELLVSQNAMNYGGSTLFLRRGERVSVADLITGIIVLSGNDACTVIAEALSVDGTEAGFAKMMTARARQLGMMDSNFTNSNGWPAPDHRMSMRDLGTLADLLIKDFPQHYPLFAQREFLFDPTESSNRLNRNPLLVLDIGADGLKTGHTQEAGYGLVGSAKQGDRRVIFVITGLETAAGRAEEAERIVDWAFRQFAQKDIITAGTKVADAEVWNGDLPLVGLAVAQDLSMLLPVLAADQVKAEVAYTGPIEAPIFKGDVLAELVVSVDGLPDTRIPLVAEHNVSAGGFLSRMRTASRVVIRKIAGPTVPLMATN</sequence>
<dbReference type="EC" id="3.4.16.4" evidence="4"/>
<evidence type="ECO:0000256" key="7">
    <source>
        <dbReference type="ARBA" id="ARBA00022729"/>
    </source>
</evidence>
<dbReference type="InterPro" id="IPR001967">
    <property type="entry name" value="Peptidase_S11_N"/>
</dbReference>
<keyword evidence="6" id="KW-0645">Protease</keyword>
<keyword evidence="7 16" id="KW-0732">Signal</keyword>
<dbReference type="SUPFAM" id="SSF69189">
    <property type="entry name" value="Penicillin-binding protein associated domain"/>
    <property type="match status" value="1"/>
</dbReference>
<dbReference type="GO" id="GO:0006508">
    <property type="term" value="P:proteolysis"/>
    <property type="evidence" value="ECO:0007669"/>
    <property type="project" value="UniProtKB-KW"/>
</dbReference>
<evidence type="ECO:0000256" key="13">
    <source>
        <dbReference type="PIRSR" id="PIRSR618044-1"/>
    </source>
</evidence>
<evidence type="ECO:0000313" key="19">
    <source>
        <dbReference type="Proteomes" id="UP000048949"/>
    </source>
</evidence>
<dbReference type="PANTHER" id="PTHR21581:SF6">
    <property type="entry name" value="TRAFFICKING PROTEIN PARTICLE COMPLEX SUBUNIT 12"/>
    <property type="match status" value="1"/>
</dbReference>
<evidence type="ECO:0000256" key="8">
    <source>
        <dbReference type="ARBA" id="ARBA00022801"/>
    </source>
</evidence>
<evidence type="ECO:0000256" key="4">
    <source>
        <dbReference type="ARBA" id="ARBA00012448"/>
    </source>
</evidence>
<proteinExistence type="inferred from homology"/>
<reference evidence="18 19" key="1">
    <citation type="submission" date="2015-04" db="EMBL/GenBank/DDBJ databases">
        <authorList>
            <person name="Syromyatnikov M.Y."/>
            <person name="Popov V.N."/>
        </authorList>
    </citation>
    <scope>NUCLEOTIDE SEQUENCE [LARGE SCALE GENOMIC DNA]</scope>
    <source>
        <strain evidence="18 19">CECT 5292</strain>
    </source>
</reference>
<evidence type="ECO:0000256" key="16">
    <source>
        <dbReference type="SAM" id="SignalP"/>
    </source>
</evidence>
<comment type="similarity">
    <text evidence="3 15">Belongs to the peptidase S11 family.</text>
</comment>
<dbReference type="InterPro" id="IPR012338">
    <property type="entry name" value="Beta-lactam/transpept-like"/>
</dbReference>
<comment type="catalytic activity">
    <reaction evidence="12">
        <text>Preferential cleavage: (Ac)2-L-Lys-D-Ala-|-D-Ala. Also transpeptidation of peptidyl-alanyl moieties that are N-acyl substituents of D-alanine.</text>
        <dbReference type="EC" id="3.4.16.4"/>
    </reaction>
</comment>
<dbReference type="SUPFAM" id="SSF56601">
    <property type="entry name" value="beta-lactamase/transpeptidase-like"/>
    <property type="match status" value="1"/>
</dbReference>
<feature type="signal peptide" evidence="16">
    <location>
        <begin position="1"/>
        <end position="21"/>
    </location>
</feature>
<keyword evidence="5 18" id="KW-0121">Carboxypeptidase</keyword>
<dbReference type="Pfam" id="PF00768">
    <property type="entry name" value="Peptidase_S11"/>
    <property type="match status" value="1"/>
</dbReference>
<name>A0A0U1NJB7_9RHOB</name>
<evidence type="ECO:0000256" key="6">
    <source>
        <dbReference type="ARBA" id="ARBA00022670"/>
    </source>
</evidence>
<dbReference type="SMART" id="SM00936">
    <property type="entry name" value="PBP5_C"/>
    <property type="match status" value="1"/>
</dbReference>
<evidence type="ECO:0000256" key="3">
    <source>
        <dbReference type="ARBA" id="ARBA00007164"/>
    </source>
</evidence>
<feature type="chain" id="PRO_5006712112" description="serine-type D-Ala-D-Ala carboxypeptidase" evidence="16">
    <location>
        <begin position="22"/>
        <end position="389"/>
    </location>
</feature>
<evidence type="ECO:0000259" key="17">
    <source>
        <dbReference type="SMART" id="SM00936"/>
    </source>
</evidence>
<dbReference type="GO" id="GO:0071555">
    <property type="term" value="P:cell wall organization"/>
    <property type="evidence" value="ECO:0007669"/>
    <property type="project" value="UniProtKB-KW"/>
</dbReference>
<dbReference type="EMBL" id="CVQV01000004">
    <property type="protein sequence ID" value="CRK74795.1"/>
    <property type="molecule type" value="Genomic_DNA"/>
</dbReference>
<feature type="active site" description="Proton acceptor" evidence="13">
    <location>
        <position position="56"/>
    </location>
</feature>
<dbReference type="RefSeq" id="WP_048598230.1">
    <property type="nucleotide sequence ID" value="NZ_CVPC01000004.1"/>
</dbReference>
<evidence type="ECO:0000256" key="1">
    <source>
        <dbReference type="ARBA" id="ARBA00003217"/>
    </source>
</evidence>